<dbReference type="InterPro" id="IPR052924">
    <property type="entry name" value="OsmC/Ohr_hydroprdx_reductase"/>
</dbReference>
<accession>A0ABU8NCH9</accession>
<name>A0ABU8NCH9_9PSEU</name>
<protein>
    <submittedName>
        <fullName evidence="1">OsmC family protein</fullName>
        <ecNumber evidence="1">1.11.1.-</ecNumber>
    </submittedName>
</protein>
<dbReference type="EC" id="1.11.1.-" evidence="1"/>
<comment type="caution">
    <text evidence="1">The sequence shown here is derived from an EMBL/GenBank/DDBJ whole genome shotgun (WGS) entry which is preliminary data.</text>
</comment>
<reference evidence="1 2" key="1">
    <citation type="submission" date="2024-03" db="EMBL/GenBank/DDBJ databases">
        <title>Actinomycetospora sp. OC33-EN06, a novel actinomycete isolated from wild orchid (Aerides multiflora).</title>
        <authorList>
            <person name="Suriyachadkun C."/>
        </authorList>
    </citation>
    <scope>NUCLEOTIDE SEQUENCE [LARGE SCALE GENOMIC DNA]</scope>
    <source>
        <strain evidence="1 2">OC33-EN06</strain>
    </source>
</reference>
<dbReference type="RefSeq" id="WP_337718314.1">
    <property type="nucleotide sequence ID" value="NZ_JBBEGL010000010.1"/>
</dbReference>
<dbReference type="GO" id="GO:0004601">
    <property type="term" value="F:peroxidase activity"/>
    <property type="evidence" value="ECO:0007669"/>
    <property type="project" value="UniProtKB-KW"/>
</dbReference>
<dbReference type="PANTHER" id="PTHR35368">
    <property type="entry name" value="HYDROPEROXIDE REDUCTASE"/>
    <property type="match status" value="1"/>
</dbReference>
<dbReference type="InterPro" id="IPR003718">
    <property type="entry name" value="OsmC/Ohr_fam"/>
</dbReference>
<dbReference type="Gene3D" id="3.30.300.20">
    <property type="match status" value="1"/>
</dbReference>
<dbReference type="SUPFAM" id="SSF82784">
    <property type="entry name" value="OsmC-like"/>
    <property type="match status" value="1"/>
</dbReference>
<dbReference type="InterPro" id="IPR015946">
    <property type="entry name" value="KH_dom-like_a/b"/>
</dbReference>
<proteinExistence type="predicted"/>
<dbReference type="EMBL" id="JBBEGL010000010">
    <property type="protein sequence ID" value="MEJ2890111.1"/>
    <property type="molecule type" value="Genomic_DNA"/>
</dbReference>
<dbReference type="PANTHER" id="PTHR35368:SF1">
    <property type="entry name" value="HYDROPEROXIDE REDUCTASE"/>
    <property type="match status" value="1"/>
</dbReference>
<keyword evidence="2" id="KW-1185">Reference proteome</keyword>
<keyword evidence="1" id="KW-0560">Oxidoreductase</keyword>
<organism evidence="1 2">
    <name type="scientific">Actinomycetospora aeridis</name>
    <dbReference type="NCBI Taxonomy" id="3129231"/>
    <lineage>
        <taxon>Bacteria</taxon>
        <taxon>Bacillati</taxon>
        <taxon>Actinomycetota</taxon>
        <taxon>Actinomycetes</taxon>
        <taxon>Pseudonocardiales</taxon>
        <taxon>Pseudonocardiaceae</taxon>
        <taxon>Actinomycetospora</taxon>
    </lineage>
</organism>
<dbReference type="Proteomes" id="UP001370100">
    <property type="component" value="Unassembled WGS sequence"/>
</dbReference>
<keyword evidence="1" id="KW-0575">Peroxidase</keyword>
<evidence type="ECO:0000313" key="2">
    <source>
        <dbReference type="Proteomes" id="UP001370100"/>
    </source>
</evidence>
<gene>
    <name evidence="1" type="ORF">WCD41_26870</name>
</gene>
<sequence length="190" mass="20356">MTETITHTVRNGVDTTNLFATLDVLKAQPDLARFRFRARNQWMGGSHNRSTIKDFYAAGGEDTSRAEAFTLDAGEPAILIGADDGPNPAEFLLHALAACVTTSLVYAAAARKVKLTAVSSTLEGDLDVQGAMGLDDGVRNGFEQIRITVHIAGEATPEKLREVVQRGTDRSVVFDSITRGVPVSVEVVTP</sequence>
<dbReference type="InterPro" id="IPR036102">
    <property type="entry name" value="OsmC/Ohrsf"/>
</dbReference>
<evidence type="ECO:0000313" key="1">
    <source>
        <dbReference type="EMBL" id="MEJ2890111.1"/>
    </source>
</evidence>
<dbReference type="Pfam" id="PF02566">
    <property type="entry name" value="OsmC"/>
    <property type="match status" value="1"/>
</dbReference>